<feature type="transmembrane region" description="Helical" evidence="1">
    <location>
        <begin position="12"/>
        <end position="31"/>
    </location>
</feature>
<gene>
    <name evidence="2" type="ORF">OY14_01735</name>
</gene>
<evidence type="ECO:0000313" key="2">
    <source>
        <dbReference type="EMBL" id="AJA90177.1"/>
    </source>
</evidence>
<sequence length="599" mass="71513">MKREIYAFLSNFIIFLFFFLGLIFSYSYFFGENFLEKHRLIATFFDSILLFYKYFYGFFIFIVCIFFAFCIQQEIKVYLKTYNGYLFSRLYAFLLLFFIIGIIFTVIFNLILPYIITQRNEYKFSYDRYNLLENEANKISLKIKNIDISLSSNRFFASSDLVDSMRQKRKYLEDLIRIYDKMRIIYVNNEELLTNYYLVKSEYNKIPNYDVDLEKIKKTFSLYPLQSLKKQDFFNIVNGFISQSDYYTANYFAYIAYVATKDDNFVALLNLTLKFINENRNLQKERMQLISEEKQKNFLYLNTDKFKLAYYGFSNLHKLLPSDNEILNYKNKSLEKLRKKYLFFDEIEKYFEYYGINDVFLLQSDSNRGFYDYIYMQKVVALNRYSKIIKNFELIRFNRTGNVVLHIKIPFATLRGNSVYQNVLDKDNEWSEITLTKVFVSMNSFDTNVLEVIKINENVENLALFSNFTEVGFFLKIQNLPSAFHKVTILNLKLINIFSLSLVLLISPILLVLMGAFFISLFSKIEFNFNSKAMIFLVSLMIAIFSGITCFFINYFLIIFTSLIIYVFNSVYISLTILSMLLCFFIFRIITLNYKETHI</sequence>
<feature type="transmembrane region" description="Helical" evidence="1">
    <location>
        <begin position="51"/>
        <end position="71"/>
    </location>
</feature>
<keyword evidence="3" id="KW-1185">Reference proteome</keyword>
<feature type="transmembrane region" description="Helical" evidence="1">
    <location>
        <begin position="534"/>
        <end position="557"/>
    </location>
</feature>
<dbReference type="STRING" id="1245910.OY14_01735"/>
<dbReference type="HOGENOM" id="CLU_032028_0_0_12"/>
<keyword evidence="1" id="KW-0472">Membrane</keyword>
<dbReference type="EMBL" id="CP009910">
    <property type="protein sequence ID" value="AJA90177.1"/>
    <property type="molecule type" value="Genomic_DNA"/>
</dbReference>
<keyword evidence="1" id="KW-0812">Transmembrane</keyword>
<feature type="transmembrane region" description="Helical" evidence="1">
    <location>
        <begin position="92"/>
        <end position="116"/>
    </location>
</feature>
<accession>A0A0A7V1T5</accession>
<protein>
    <submittedName>
        <fullName evidence="2">Membrane protein</fullName>
    </submittedName>
</protein>
<evidence type="ECO:0000313" key="3">
    <source>
        <dbReference type="Proteomes" id="UP000030940"/>
    </source>
</evidence>
<keyword evidence="1" id="KW-1133">Transmembrane helix</keyword>
<reference evidence="2 3" key="1">
    <citation type="journal article" date="2015" name="Genome Announc.">
        <title>Genome Sequence of Borrelia chilensis VA1, a South American Member of the Lyme Borreliosis Group.</title>
        <authorList>
            <person name="Huang W."/>
            <person name="Ojaimi C."/>
            <person name="Fallon J.T."/>
            <person name="Travisany D."/>
            <person name="Maass A."/>
            <person name="Ivanova L."/>
            <person name="Tomova A."/>
            <person name="Gonzalez-Acuna D."/>
            <person name="Godfrey H.P."/>
            <person name="Cabello F.C."/>
        </authorList>
    </citation>
    <scope>NUCLEOTIDE SEQUENCE [LARGE SCALE GENOMIC DNA]</scope>
    <source>
        <strain evidence="2 3">VA1</strain>
    </source>
</reference>
<dbReference type="AlphaFoldDB" id="A0A0A7V1T5"/>
<name>A0A0A7V1T5_9SPIR</name>
<dbReference type="Proteomes" id="UP000030940">
    <property type="component" value="Chromosome"/>
</dbReference>
<organism evidence="2 3">
    <name type="scientific">Borreliella chilensis</name>
    <dbReference type="NCBI Taxonomy" id="1245910"/>
    <lineage>
        <taxon>Bacteria</taxon>
        <taxon>Pseudomonadati</taxon>
        <taxon>Spirochaetota</taxon>
        <taxon>Spirochaetia</taxon>
        <taxon>Spirochaetales</taxon>
        <taxon>Borreliaceae</taxon>
        <taxon>Borreliella</taxon>
    </lineage>
</organism>
<feature type="transmembrane region" description="Helical" evidence="1">
    <location>
        <begin position="563"/>
        <end position="587"/>
    </location>
</feature>
<dbReference type="KEGG" id="bchi:OY14_01735"/>
<proteinExistence type="predicted"/>
<feature type="transmembrane region" description="Helical" evidence="1">
    <location>
        <begin position="497"/>
        <end position="522"/>
    </location>
</feature>
<evidence type="ECO:0000256" key="1">
    <source>
        <dbReference type="SAM" id="Phobius"/>
    </source>
</evidence>